<dbReference type="Proteomes" id="UP000323886">
    <property type="component" value="Unassembled WGS sequence"/>
</dbReference>
<dbReference type="GO" id="GO:0016829">
    <property type="term" value="F:lyase activity"/>
    <property type="evidence" value="ECO:0007669"/>
    <property type="project" value="UniProtKB-KW"/>
</dbReference>
<gene>
    <name evidence="7" type="ORF">F1193_05025</name>
</gene>
<dbReference type="Pfam" id="PF07940">
    <property type="entry name" value="Hepar_II_III_C"/>
    <property type="match status" value="1"/>
</dbReference>
<dbReference type="EMBL" id="VWPL01000006">
    <property type="protein sequence ID" value="KAA5602530.1"/>
    <property type="molecule type" value="Genomic_DNA"/>
</dbReference>
<dbReference type="PANTHER" id="PTHR39210">
    <property type="entry name" value="HEPARIN-SULFATE LYASE"/>
    <property type="match status" value="1"/>
</dbReference>
<accession>A0A5M6I2U7</accession>
<keyword evidence="2" id="KW-0732">Signal</keyword>
<keyword evidence="3" id="KW-0574">Periplasm</keyword>
<dbReference type="InterPro" id="IPR012480">
    <property type="entry name" value="Hepar_II_III_C"/>
</dbReference>
<dbReference type="Pfam" id="PF16889">
    <property type="entry name" value="Hepar_II_III_N"/>
    <property type="match status" value="1"/>
</dbReference>
<evidence type="ECO:0000256" key="2">
    <source>
        <dbReference type="ARBA" id="ARBA00022729"/>
    </source>
</evidence>
<evidence type="ECO:0000259" key="5">
    <source>
        <dbReference type="Pfam" id="PF07940"/>
    </source>
</evidence>
<keyword evidence="8" id="KW-1185">Reference proteome</keyword>
<feature type="domain" description="Heparin-sulfate lyase N-terminal" evidence="6">
    <location>
        <begin position="120"/>
        <end position="290"/>
    </location>
</feature>
<evidence type="ECO:0000313" key="7">
    <source>
        <dbReference type="EMBL" id="KAA5602530.1"/>
    </source>
</evidence>
<dbReference type="AlphaFoldDB" id="A0A5M6I2U7"/>
<dbReference type="InterPro" id="IPR008929">
    <property type="entry name" value="Chondroitin_lyas"/>
</dbReference>
<dbReference type="Gene3D" id="1.50.10.100">
    <property type="entry name" value="Chondroitin AC/alginate lyase"/>
    <property type="match status" value="1"/>
</dbReference>
<dbReference type="SUPFAM" id="SSF48230">
    <property type="entry name" value="Chondroitin AC/alginate lyase"/>
    <property type="match status" value="1"/>
</dbReference>
<dbReference type="RefSeq" id="WP_150096581.1">
    <property type="nucleotide sequence ID" value="NZ_VWPL01000006.1"/>
</dbReference>
<dbReference type="PANTHER" id="PTHR39210:SF1">
    <property type="entry name" value="HEPARIN-SULFATE LYASE"/>
    <property type="match status" value="1"/>
</dbReference>
<organism evidence="7 8">
    <name type="scientific">Blastochloris sulfoviridis</name>
    <dbReference type="NCBI Taxonomy" id="50712"/>
    <lineage>
        <taxon>Bacteria</taxon>
        <taxon>Pseudomonadati</taxon>
        <taxon>Pseudomonadota</taxon>
        <taxon>Alphaproteobacteria</taxon>
        <taxon>Hyphomicrobiales</taxon>
        <taxon>Blastochloridaceae</taxon>
        <taxon>Blastochloris</taxon>
    </lineage>
</organism>
<feature type="domain" description="Heparinase II/III-like C-terminal" evidence="5">
    <location>
        <begin position="316"/>
        <end position="547"/>
    </location>
</feature>
<evidence type="ECO:0000256" key="1">
    <source>
        <dbReference type="ARBA" id="ARBA00004418"/>
    </source>
</evidence>
<dbReference type="OrthoDB" id="9763014at2"/>
<sequence>MQHLASAARLVRTVRHLKPVQVYARARLLLPRGWPEDRPAPALRPVRVTFVAPTLQVRSLLGRWRVRFLNREGEIAQPPQWNDKAQTKLWLYNLHYFDDLCGPPADAAHRALQRDVINRWIAENPPGAGNGWEPYPVSLRIVNWIKWALAGESLEPHWRDSLAMQVRWLSEHIEWHLLGNHLLANAKALVFAGLFFNGAEADQWLARGLSILRRELPEQILPDGGHFELSPMYHAIILEDVLDLINIGRTFGRGDAKVFRNLPDIAARMRSWLAAMTHPDGGPAFFNDAAFGVAASRADLEAYAGRLGLGAVEEPGEGVQHLAASGYVRVNRGDMAAILDLAAVGPGYIPGHAHADTLSFELSLGCERIVVNGGTSTYTPGALREAQRSTAAHSTVEVEGENSSEVWASFRVARRARVQDVRIEAAGGTIRVSAAHDGYRHLLGRPACRRTWQFEGASLVVADEVACLLSKKAVARFHLGPGVAAESDADRRSGRLQSEGGRVVNWSASSEACIAHSPWFPEFGRSVSTDTLVVPLSAGQLVTRFAWARPSV</sequence>
<evidence type="ECO:0000313" key="8">
    <source>
        <dbReference type="Proteomes" id="UP000323886"/>
    </source>
</evidence>
<reference evidence="7 8" key="1">
    <citation type="submission" date="2019-09" db="EMBL/GenBank/DDBJ databases">
        <title>Draft Whole-Genome sequence of Blastochloris sulfoviridis DSM 729.</title>
        <authorList>
            <person name="Meyer T.E."/>
            <person name="Kyndt J.A."/>
        </authorList>
    </citation>
    <scope>NUCLEOTIDE SEQUENCE [LARGE SCALE GENOMIC DNA]</scope>
    <source>
        <strain evidence="7 8">DSM 729</strain>
    </source>
</reference>
<keyword evidence="4" id="KW-0456">Lyase</keyword>
<dbReference type="GO" id="GO:0042597">
    <property type="term" value="C:periplasmic space"/>
    <property type="evidence" value="ECO:0007669"/>
    <property type="project" value="UniProtKB-SubCell"/>
</dbReference>
<dbReference type="Gene3D" id="2.70.98.70">
    <property type="match status" value="1"/>
</dbReference>
<comment type="caution">
    <text evidence="7">The sequence shown here is derived from an EMBL/GenBank/DDBJ whole genome shotgun (WGS) entry which is preliminary data.</text>
</comment>
<evidence type="ECO:0000256" key="3">
    <source>
        <dbReference type="ARBA" id="ARBA00022764"/>
    </source>
</evidence>
<proteinExistence type="predicted"/>
<name>A0A5M6I2U7_9HYPH</name>
<dbReference type="InterPro" id="IPR031680">
    <property type="entry name" value="Hepar_II_III_N"/>
</dbReference>
<evidence type="ECO:0000256" key="4">
    <source>
        <dbReference type="ARBA" id="ARBA00023239"/>
    </source>
</evidence>
<evidence type="ECO:0000259" key="6">
    <source>
        <dbReference type="Pfam" id="PF16889"/>
    </source>
</evidence>
<protein>
    <submittedName>
        <fullName evidence="7">Heparinase</fullName>
    </submittedName>
</protein>
<comment type="subcellular location">
    <subcellularLocation>
        <location evidence="1">Periplasm</location>
    </subcellularLocation>
</comment>